<dbReference type="Gene3D" id="3.20.20.70">
    <property type="entry name" value="Aldolase class I"/>
    <property type="match status" value="1"/>
</dbReference>
<dbReference type="EMBL" id="UOFR01000084">
    <property type="protein sequence ID" value="VAX01454.1"/>
    <property type="molecule type" value="Genomic_DNA"/>
</dbReference>
<name>A0A3B1ANK0_9ZZZZ</name>
<dbReference type="AlphaFoldDB" id="A0A3B1ANK0"/>
<evidence type="ECO:0000256" key="1">
    <source>
        <dbReference type="ARBA" id="ARBA00001917"/>
    </source>
</evidence>
<dbReference type="PANTHER" id="PTHR22893:SF91">
    <property type="entry name" value="NADPH DEHYDROGENASE 2-RELATED"/>
    <property type="match status" value="1"/>
</dbReference>
<evidence type="ECO:0000313" key="5">
    <source>
        <dbReference type="EMBL" id="VAX01454.1"/>
    </source>
</evidence>
<dbReference type="GO" id="GO:0016628">
    <property type="term" value="F:oxidoreductase activity, acting on the CH-CH group of donors, NAD or NADP as acceptor"/>
    <property type="evidence" value="ECO:0007669"/>
    <property type="project" value="UniProtKB-ARBA"/>
</dbReference>
<dbReference type="InterPro" id="IPR001155">
    <property type="entry name" value="OxRdtase_FMN_N"/>
</dbReference>
<gene>
    <name evidence="5" type="ORF">MNBD_GAMMA21-2653</name>
</gene>
<keyword evidence="3" id="KW-0560">Oxidoreductase</keyword>
<dbReference type="CDD" id="cd02933">
    <property type="entry name" value="OYE_like_FMN"/>
    <property type="match status" value="1"/>
</dbReference>
<comment type="cofactor">
    <cofactor evidence="1">
        <name>FMN</name>
        <dbReference type="ChEBI" id="CHEBI:58210"/>
    </cofactor>
</comment>
<dbReference type="InterPro" id="IPR013785">
    <property type="entry name" value="Aldolase_TIM"/>
</dbReference>
<protein>
    <submittedName>
        <fullName evidence="5">NADH:flavin oxidoreductases, Old Yellow Enzyme family</fullName>
    </submittedName>
</protein>
<comment type="similarity">
    <text evidence="2">Belongs to the NADH:flavin oxidoreductase/NADH oxidase family.</text>
</comment>
<dbReference type="GO" id="GO:0005829">
    <property type="term" value="C:cytosol"/>
    <property type="evidence" value="ECO:0007669"/>
    <property type="project" value="UniProtKB-ARBA"/>
</dbReference>
<dbReference type="GO" id="GO:0010181">
    <property type="term" value="F:FMN binding"/>
    <property type="evidence" value="ECO:0007669"/>
    <property type="project" value="InterPro"/>
</dbReference>
<organism evidence="5">
    <name type="scientific">hydrothermal vent metagenome</name>
    <dbReference type="NCBI Taxonomy" id="652676"/>
    <lineage>
        <taxon>unclassified sequences</taxon>
        <taxon>metagenomes</taxon>
        <taxon>ecological metagenomes</taxon>
    </lineage>
</organism>
<feature type="domain" description="NADH:flavin oxidoreductase/NADH oxidase N-terminal" evidence="4">
    <location>
        <begin position="11"/>
        <end position="339"/>
    </location>
</feature>
<evidence type="ECO:0000259" key="4">
    <source>
        <dbReference type="Pfam" id="PF00724"/>
    </source>
</evidence>
<evidence type="ECO:0000256" key="2">
    <source>
        <dbReference type="ARBA" id="ARBA00005979"/>
    </source>
</evidence>
<dbReference type="PANTHER" id="PTHR22893">
    <property type="entry name" value="NADH OXIDOREDUCTASE-RELATED"/>
    <property type="match status" value="1"/>
</dbReference>
<proteinExistence type="inferred from homology"/>
<evidence type="ECO:0000256" key="3">
    <source>
        <dbReference type="ARBA" id="ARBA00023002"/>
    </source>
</evidence>
<dbReference type="Pfam" id="PF00724">
    <property type="entry name" value="Oxidored_FMN"/>
    <property type="match status" value="1"/>
</dbReference>
<accession>A0A3B1ANK0</accession>
<sequence length="368" mass="40502">MPTNPLADSPLLEPLEIGDLKLKNRMVMAPLTRNRAGEGNVPQELNKIYYSQRASAGLIITEASQISPTAVGYPGTPGIHSEEQVAGWKPITQAVHDKGGLMFIQLWHVGRISHPSLQPDNALPVAPSAIQPTGEAMTYDGMQAFVTPRALETEELPGIIADYVTAAKNARAAGFDGIEIHAANGYLLDEFLRDSSNHRTDDYGGAIENRMRLLDEVLTAVKEVWPASRIGVRLSPENQFNDIRDSQPQITFNTVVGMLNKHDLAYLHVLEGDMLNAERHVDYVELRKSFTGFYMANNGYTQTSAEKSLNTGNADLIAFGQLFIANPDLVERFSHGYDLNKPDQATFYGGDEKGYTDYPALDKETIPV</sequence>
<dbReference type="SUPFAM" id="SSF51395">
    <property type="entry name" value="FMN-linked oxidoreductases"/>
    <property type="match status" value="1"/>
</dbReference>
<dbReference type="FunFam" id="3.20.20.70:FF:000059">
    <property type="entry name" value="N-ethylmaleimide reductase, FMN-linked"/>
    <property type="match status" value="1"/>
</dbReference>
<reference evidence="5" key="1">
    <citation type="submission" date="2018-06" db="EMBL/GenBank/DDBJ databases">
        <authorList>
            <person name="Zhirakovskaya E."/>
        </authorList>
    </citation>
    <scope>NUCLEOTIDE SEQUENCE</scope>
</reference>
<dbReference type="InterPro" id="IPR045247">
    <property type="entry name" value="Oye-like"/>
</dbReference>